<evidence type="ECO:0000256" key="1">
    <source>
        <dbReference type="ARBA" id="ARBA00022603"/>
    </source>
</evidence>
<dbReference type="RefSeq" id="WP_285273419.1">
    <property type="nucleotide sequence ID" value="NZ_JASNVW010000002.1"/>
</dbReference>
<accession>A0ABD4Z8K7</accession>
<dbReference type="SUPFAM" id="SSF53335">
    <property type="entry name" value="S-adenosyl-L-methionine-dependent methyltransferases"/>
    <property type="match status" value="1"/>
</dbReference>
<gene>
    <name evidence="7" type="ORF">QPL79_03530</name>
</gene>
<comment type="similarity">
    <text evidence="5">Belongs to the class I-like SAM-binding methyltransferase superfamily. RsmB/NOP family.</text>
</comment>
<dbReference type="CDD" id="cd02440">
    <property type="entry name" value="AdoMet_MTases"/>
    <property type="match status" value="1"/>
</dbReference>
<dbReference type="HAMAP" id="MF_02237">
    <property type="entry name" value="NSUN6"/>
    <property type="match status" value="1"/>
</dbReference>
<dbReference type="CDD" id="cd07953">
    <property type="entry name" value="PUA"/>
    <property type="match status" value="1"/>
</dbReference>
<dbReference type="Pfam" id="PF01189">
    <property type="entry name" value="Methyltr_RsmB-F"/>
    <property type="match status" value="1"/>
</dbReference>
<comment type="function">
    <text evidence="5">S-adenosyl-L-methionine-dependent methyltransferase that specifically methylates the C5 position of cytosine 72 in several tRNAs.</text>
</comment>
<dbReference type="Gene3D" id="3.40.50.150">
    <property type="entry name" value="Vaccinia Virus protein VP39"/>
    <property type="match status" value="1"/>
</dbReference>
<evidence type="ECO:0000256" key="3">
    <source>
        <dbReference type="ARBA" id="ARBA00022691"/>
    </source>
</evidence>
<dbReference type="InterPro" id="IPR054728">
    <property type="entry name" value="RsmB-like_ferredoxin"/>
</dbReference>
<keyword evidence="4 5" id="KW-0694">RNA-binding</keyword>
<dbReference type="SMART" id="SM00359">
    <property type="entry name" value="PUA"/>
    <property type="match status" value="1"/>
</dbReference>
<dbReference type="InterPro" id="IPR029063">
    <property type="entry name" value="SAM-dependent_MTases_sf"/>
</dbReference>
<dbReference type="GO" id="GO:0000049">
    <property type="term" value="F:tRNA binding"/>
    <property type="evidence" value="ECO:0007669"/>
    <property type="project" value="UniProtKB-UniRule"/>
</dbReference>
<dbReference type="InterPro" id="IPR036974">
    <property type="entry name" value="PUA_sf"/>
</dbReference>
<dbReference type="GO" id="GO:0006400">
    <property type="term" value="P:tRNA modification"/>
    <property type="evidence" value="ECO:0007669"/>
    <property type="project" value="UniProtKB-UniRule"/>
</dbReference>
<dbReference type="InterPro" id="IPR049560">
    <property type="entry name" value="MeTrfase_RsmB-F_NOP2_cat"/>
</dbReference>
<dbReference type="SUPFAM" id="SSF88697">
    <property type="entry name" value="PUA domain-like"/>
    <property type="match status" value="1"/>
</dbReference>
<dbReference type="AlphaFoldDB" id="A0ABD4Z8K7"/>
<dbReference type="Pfam" id="PF01472">
    <property type="entry name" value="PUA"/>
    <property type="match status" value="1"/>
</dbReference>
<evidence type="ECO:0000256" key="2">
    <source>
        <dbReference type="ARBA" id="ARBA00022679"/>
    </source>
</evidence>
<feature type="binding site" evidence="5">
    <location>
        <position position="253"/>
    </location>
    <ligand>
        <name>S-adenosyl-L-methionine</name>
        <dbReference type="ChEBI" id="CHEBI:59789"/>
    </ligand>
</feature>
<name>A0ABD4Z8K7_9CREN</name>
<dbReference type="PANTHER" id="PTHR22807">
    <property type="entry name" value="NOP2 YEAST -RELATED NOL1/NOP2/FMU SUN DOMAIN-CONTAINING"/>
    <property type="match status" value="1"/>
</dbReference>
<dbReference type="PROSITE" id="PS50890">
    <property type="entry name" value="PUA"/>
    <property type="match status" value="1"/>
</dbReference>
<dbReference type="PROSITE" id="PS51686">
    <property type="entry name" value="SAM_MT_RSMB_NOP"/>
    <property type="match status" value="1"/>
</dbReference>
<dbReference type="Gene3D" id="3.30.70.1170">
    <property type="entry name" value="Sun protein, domain 3"/>
    <property type="match status" value="1"/>
</dbReference>
<feature type="domain" description="SAM-dependent MTase RsmB/NOP-type" evidence="6">
    <location>
        <begin position="97"/>
        <end position="387"/>
    </location>
</feature>
<dbReference type="GO" id="GO:0032259">
    <property type="term" value="P:methylation"/>
    <property type="evidence" value="ECO:0007669"/>
    <property type="project" value="UniProtKB-KW"/>
</dbReference>
<evidence type="ECO:0000259" key="6">
    <source>
        <dbReference type="PROSITE" id="PS51686"/>
    </source>
</evidence>
<reference evidence="7 8" key="1">
    <citation type="submission" date="2023-05" db="EMBL/GenBank/DDBJ databases">
        <title>A new hyperthermophilic archaea 'Ignisphaera cupida' sp. nov. and description of the family 'Ignisphaeraceae' fam. nov.</title>
        <authorList>
            <person name="Podosokorskaya O.A."/>
            <person name="Elcheninov A.G."/>
            <person name="Klukina A."/>
            <person name="Merkel A.Y."/>
        </authorList>
    </citation>
    <scope>NUCLEOTIDE SEQUENCE [LARGE SCALE GENOMIC DNA]</scope>
    <source>
        <strain evidence="7 8">4213-co</strain>
    </source>
</reference>
<dbReference type="InterPro" id="IPR023267">
    <property type="entry name" value="RCMT"/>
</dbReference>
<keyword evidence="1 5" id="KW-0489">Methyltransferase</keyword>
<keyword evidence="3 5" id="KW-0949">S-adenosyl-L-methionine</keyword>
<feature type="binding site" evidence="5">
    <location>
        <position position="225"/>
    </location>
    <ligand>
        <name>S-adenosyl-L-methionine</name>
        <dbReference type="ChEBI" id="CHEBI:59789"/>
    </ligand>
</feature>
<organism evidence="7 8">
    <name type="scientific">Ignisphaera cupida</name>
    <dbReference type="NCBI Taxonomy" id="3050454"/>
    <lineage>
        <taxon>Archaea</taxon>
        <taxon>Thermoproteota</taxon>
        <taxon>Thermoprotei</taxon>
        <taxon>Desulfurococcales</taxon>
        <taxon>Desulfurococcaceae</taxon>
        <taxon>Ignisphaera</taxon>
    </lineage>
</organism>
<evidence type="ECO:0000313" key="7">
    <source>
        <dbReference type="EMBL" id="MDK6028433.1"/>
    </source>
</evidence>
<dbReference type="InterPro" id="IPR043699">
    <property type="entry name" value="NSUN6"/>
</dbReference>
<dbReference type="Proteomes" id="UP001529235">
    <property type="component" value="Unassembled WGS sequence"/>
</dbReference>
<dbReference type="InterPro" id="IPR015947">
    <property type="entry name" value="PUA-like_sf"/>
</dbReference>
<dbReference type="Pfam" id="PF22458">
    <property type="entry name" value="RsmF-B_ferredox"/>
    <property type="match status" value="1"/>
</dbReference>
<sequence>MIIYDDGVLKALMRVYGESYTSFLEAIKKPGSRLYVRVNTLLKTVDEVVESLRNRGFDVYRDEQLPEAIYFPIQGPFKIDEMDKVIIVNKYAAESIYMGANVYAPGVVSCNNVLKGDEVTVVAEDGTPVANAIAVADCNEVIGKSIRKGVIAETIKSVFKVPKIRELLEYEKGYIYPQSFPAMYVTHVLDPQPGDLVVDVCAAPGGKTSHIIEYTSGRAYVIAFDYSKKRLSEMINNLKRLYEDSFAETWYADSRYLHIDFSWLKADRIIVDPPCSSLGVRPKIIDRKSYHDILSLSKYQIQFLKSAIKVLKEGGVLVYSTCTVTVEENEEIIEEFVEENKCVEVDEVVCRGCSRGVPGFKHSSMFVRFHPHIHDVTGYFIAKLVKKC</sequence>
<feature type="binding site" evidence="5">
    <location>
        <position position="299"/>
    </location>
    <ligand>
        <name>S-adenosyl-L-methionine</name>
        <dbReference type="ChEBI" id="CHEBI:59789"/>
    </ligand>
</feature>
<keyword evidence="2 5" id="KW-0808">Transferase</keyword>
<dbReference type="PRINTS" id="PR02008">
    <property type="entry name" value="RCMTFAMILY"/>
</dbReference>
<dbReference type="GO" id="GO:0016428">
    <property type="term" value="F:tRNA (cytidine-5-)-methyltransferase activity"/>
    <property type="evidence" value="ECO:0007669"/>
    <property type="project" value="UniProtKB-UniRule"/>
</dbReference>
<feature type="binding site" evidence="5">
    <location>
        <position position="230"/>
    </location>
    <ligand>
        <name>S-adenosyl-L-methionine</name>
        <dbReference type="ChEBI" id="CHEBI:59789"/>
    </ligand>
</feature>
<protein>
    <recommendedName>
        <fullName evidence="5">tRNA (cytosine(72)-C(5))-methyltransferase</fullName>
        <shortName evidence="5">tRNA:m(5)C72 MTase</shortName>
        <ecNumber evidence="5">2.1.1.-</ecNumber>
    </recommendedName>
</protein>
<dbReference type="Gene3D" id="2.30.130.10">
    <property type="entry name" value="PUA domain"/>
    <property type="match status" value="1"/>
</dbReference>
<comment type="caution">
    <text evidence="7">The sequence shown here is derived from an EMBL/GenBank/DDBJ whole genome shotgun (WGS) entry which is preliminary data.</text>
</comment>
<comment type="catalytic activity">
    <reaction evidence="5">
        <text>cytidine(72) in tRNA + S-adenosyl-L-methionine = 5-methylcytidine(72) in tRNA + S-adenosyl-L-homocysteine + H(+)</text>
        <dbReference type="Rhea" id="RHEA:61988"/>
        <dbReference type="Rhea" id="RHEA-COMP:15996"/>
        <dbReference type="Rhea" id="RHEA-COMP:15997"/>
        <dbReference type="ChEBI" id="CHEBI:15378"/>
        <dbReference type="ChEBI" id="CHEBI:57856"/>
        <dbReference type="ChEBI" id="CHEBI:59789"/>
        <dbReference type="ChEBI" id="CHEBI:74483"/>
        <dbReference type="ChEBI" id="CHEBI:82748"/>
    </reaction>
</comment>
<evidence type="ECO:0000313" key="8">
    <source>
        <dbReference type="Proteomes" id="UP001529235"/>
    </source>
</evidence>
<evidence type="ECO:0000256" key="5">
    <source>
        <dbReference type="HAMAP-Rule" id="MF_02237"/>
    </source>
</evidence>
<feature type="binding site" evidence="5">
    <location>
        <position position="272"/>
    </location>
    <ligand>
        <name>S-adenosyl-L-methionine</name>
        <dbReference type="ChEBI" id="CHEBI:59789"/>
    </ligand>
</feature>
<dbReference type="EMBL" id="JASNVW010000002">
    <property type="protein sequence ID" value="MDK6028433.1"/>
    <property type="molecule type" value="Genomic_DNA"/>
</dbReference>
<proteinExistence type="inferred from homology"/>
<feature type="binding site" evidence="5">
    <location>
        <begin position="201"/>
        <end position="207"/>
    </location>
    <ligand>
        <name>S-adenosyl-L-methionine</name>
        <dbReference type="ChEBI" id="CHEBI:59789"/>
    </ligand>
</feature>
<dbReference type="InterPro" id="IPR002478">
    <property type="entry name" value="PUA"/>
</dbReference>
<dbReference type="PANTHER" id="PTHR22807:SF34">
    <property type="entry name" value="TRNA (CYTOSINE(72)-C(5))-METHYLTRANSFERASE NSUN6"/>
    <property type="match status" value="1"/>
</dbReference>
<feature type="active site" description="Nucleophile" evidence="5">
    <location>
        <position position="322"/>
    </location>
</feature>
<keyword evidence="8" id="KW-1185">Reference proteome</keyword>
<dbReference type="EC" id="2.1.1.-" evidence="5"/>
<evidence type="ECO:0000256" key="4">
    <source>
        <dbReference type="ARBA" id="ARBA00022884"/>
    </source>
</evidence>
<dbReference type="InterPro" id="IPR001678">
    <property type="entry name" value="MeTrfase_RsmB-F_NOP2_dom"/>
</dbReference>